<feature type="domain" description="Type II methyltransferase M.Eco57I C-terminal" evidence="8">
    <location>
        <begin position="284"/>
        <end position="499"/>
    </location>
</feature>
<dbReference type="SUPFAM" id="SSF53335">
    <property type="entry name" value="S-adenosyl-L-methionine-dependent methyltransferases"/>
    <property type="match status" value="1"/>
</dbReference>
<comment type="similarity">
    <text evidence="1">Belongs to the N(4)/N(6)-methyltransferase family.</text>
</comment>
<dbReference type="EC" id="2.1.1.72" evidence="2"/>
<keyword evidence="10" id="KW-1185">Reference proteome</keyword>
<feature type="domain" description="Type II methyltransferase M.TaqI-like" evidence="7">
    <location>
        <begin position="119"/>
        <end position="217"/>
    </location>
</feature>
<proteinExistence type="inferred from homology"/>
<name>A0A074J775_9RHOB</name>
<evidence type="ECO:0000256" key="1">
    <source>
        <dbReference type="ARBA" id="ARBA00006594"/>
    </source>
</evidence>
<dbReference type="Gene3D" id="3.40.50.150">
    <property type="entry name" value="Vaccinia Virus protein VP39"/>
    <property type="match status" value="1"/>
</dbReference>
<evidence type="ECO:0000256" key="2">
    <source>
        <dbReference type="ARBA" id="ARBA00011900"/>
    </source>
</evidence>
<evidence type="ECO:0000256" key="5">
    <source>
        <dbReference type="ARBA" id="ARBA00022691"/>
    </source>
</evidence>
<evidence type="ECO:0000313" key="10">
    <source>
        <dbReference type="Proteomes" id="UP000027471"/>
    </source>
</evidence>
<dbReference type="PRINTS" id="PR00507">
    <property type="entry name" value="N12N6MTFRASE"/>
</dbReference>
<reference evidence="9 10" key="1">
    <citation type="journal article" date="2015" name="Antonie Van Leeuwenhoek">
        <title>Thioclava indica sp. nov., isolated from surface seawater of the Indian Ocean.</title>
        <authorList>
            <person name="Liu Y."/>
            <person name="Lai Q."/>
            <person name="Du J."/>
            <person name="Xu H."/>
            <person name="Jiang L."/>
            <person name="Shao Z."/>
        </authorList>
    </citation>
    <scope>NUCLEOTIDE SEQUENCE [LARGE SCALE GENOMIC DNA]</scope>
    <source>
        <strain evidence="9 10">DT23-4</strain>
    </source>
</reference>
<dbReference type="PANTHER" id="PTHR33841">
    <property type="entry name" value="DNA METHYLTRANSFERASE YEEA-RELATED"/>
    <property type="match status" value="1"/>
</dbReference>
<dbReference type="PANTHER" id="PTHR33841:SF5">
    <property type="entry name" value="DNA METHYLASE (MODIFICATION METHYLASE) (METHYLTRANSFERASE)-RELATED"/>
    <property type="match status" value="1"/>
</dbReference>
<dbReference type="Proteomes" id="UP000027471">
    <property type="component" value="Unassembled WGS sequence"/>
</dbReference>
<keyword evidence="5" id="KW-0949">S-adenosyl-L-methionine</keyword>
<gene>
    <name evidence="9" type="ORF">DT23_18510</name>
</gene>
<dbReference type="InterPro" id="IPR029063">
    <property type="entry name" value="SAM-dependent_MTases_sf"/>
</dbReference>
<dbReference type="Pfam" id="PF07669">
    <property type="entry name" value="Eco57I"/>
    <property type="match status" value="1"/>
</dbReference>
<dbReference type="AlphaFoldDB" id="A0A074J775"/>
<dbReference type="InterPro" id="IPR054520">
    <property type="entry name" value="M_Eco57I_C"/>
</dbReference>
<evidence type="ECO:0000313" key="9">
    <source>
        <dbReference type="EMBL" id="KEO53361.1"/>
    </source>
</evidence>
<organism evidence="9 10">
    <name type="scientific">Thioclava indica</name>
    <dbReference type="NCBI Taxonomy" id="1353528"/>
    <lineage>
        <taxon>Bacteria</taxon>
        <taxon>Pseudomonadati</taxon>
        <taxon>Pseudomonadota</taxon>
        <taxon>Alphaproteobacteria</taxon>
        <taxon>Rhodobacterales</taxon>
        <taxon>Paracoccaceae</taxon>
        <taxon>Thioclava</taxon>
    </lineage>
</organism>
<keyword evidence="3" id="KW-0489">Methyltransferase</keyword>
<dbReference type="EMBL" id="AUNB01000068">
    <property type="protein sequence ID" value="KEO53361.1"/>
    <property type="molecule type" value="Genomic_DNA"/>
</dbReference>
<dbReference type="STRING" id="1353528.DT23_18510"/>
<dbReference type="GO" id="GO:0009007">
    <property type="term" value="F:site-specific DNA-methyltransferase (adenine-specific) activity"/>
    <property type="evidence" value="ECO:0007669"/>
    <property type="project" value="UniProtKB-EC"/>
</dbReference>
<evidence type="ECO:0000256" key="3">
    <source>
        <dbReference type="ARBA" id="ARBA00022603"/>
    </source>
</evidence>
<dbReference type="GO" id="GO:0032259">
    <property type="term" value="P:methylation"/>
    <property type="evidence" value="ECO:0007669"/>
    <property type="project" value="UniProtKB-KW"/>
</dbReference>
<evidence type="ECO:0000259" key="8">
    <source>
        <dbReference type="Pfam" id="PF22837"/>
    </source>
</evidence>
<sequence length="522" mass="58377">MDALEAKRLELQAQLDGGKTAEDRNRMGQFATPTALAREILTHGIRLLPEREKITFFDPGIGTGSFYSALRAVAPEEQIESATGFEIDPHYGEPARQLWQDTPLDIRLGDFTGAAPEGQGANLLICNPPYVRHHHLDGAQKAELQSRTEDACGVKINGLSGLYCYFMGLSHPFMAEDGIAAWLIPSEFMGVNYGRMLKRYLLEKVTLLQIHRYDPQDVQFEDALVSSAVVWIKNTPPPKDHAVMFSYGGTLAKPALSRAVAATELAKEAKWTRYPQADKATQRAGISLGDLFDIKRGLATGDNSFFIMDRDQIEERGLPMECFTPVLPGSRYLPEDEIRADKNGLPQIEKQLFLLDTRLSEDEIAQRYPALEAYLATGKKGEKSVADRYLCRSRKPWYVQEKRPAAPIVCTYMGRSRAGGKPFRFILNQSDATACNVFLMLYPKPFLARATENNPEIMRAVWEFLNEIDEAELVGHGRVYGGGLHKLEPKELRGFPAEDLIARLPETKPLQEQLGLFEKAVA</sequence>
<dbReference type="RefSeq" id="WP_205618261.1">
    <property type="nucleotide sequence ID" value="NZ_AUNB01000068.1"/>
</dbReference>
<dbReference type="GO" id="GO:0003676">
    <property type="term" value="F:nucleic acid binding"/>
    <property type="evidence" value="ECO:0007669"/>
    <property type="project" value="InterPro"/>
</dbReference>
<evidence type="ECO:0000259" key="7">
    <source>
        <dbReference type="Pfam" id="PF07669"/>
    </source>
</evidence>
<keyword evidence="4" id="KW-0808">Transferase</keyword>
<comment type="caution">
    <text evidence="9">The sequence shown here is derived from an EMBL/GenBank/DDBJ whole genome shotgun (WGS) entry which is preliminary data.</text>
</comment>
<dbReference type="eggNOG" id="COG0827">
    <property type="taxonomic scope" value="Bacteria"/>
</dbReference>
<dbReference type="GO" id="GO:0006304">
    <property type="term" value="P:DNA modification"/>
    <property type="evidence" value="ECO:0007669"/>
    <property type="project" value="InterPro"/>
</dbReference>
<accession>A0A074J775</accession>
<dbReference type="InterPro" id="IPR050953">
    <property type="entry name" value="N4_N6_ade-DNA_methylase"/>
</dbReference>
<dbReference type="Pfam" id="PF22837">
    <property type="entry name" value="M_Eco57I_C"/>
    <property type="match status" value="1"/>
</dbReference>
<evidence type="ECO:0000256" key="4">
    <source>
        <dbReference type="ARBA" id="ARBA00022679"/>
    </source>
</evidence>
<protein>
    <recommendedName>
        <fullName evidence="2">site-specific DNA-methyltransferase (adenine-specific)</fullName>
        <ecNumber evidence="2">2.1.1.72</ecNumber>
    </recommendedName>
</protein>
<dbReference type="PROSITE" id="PS00092">
    <property type="entry name" value="N6_MTASE"/>
    <property type="match status" value="1"/>
</dbReference>
<dbReference type="InterPro" id="IPR011639">
    <property type="entry name" value="MethylTrfase_TaqI-like_dom"/>
</dbReference>
<comment type="catalytic activity">
    <reaction evidence="6">
        <text>a 2'-deoxyadenosine in DNA + S-adenosyl-L-methionine = an N(6)-methyl-2'-deoxyadenosine in DNA + S-adenosyl-L-homocysteine + H(+)</text>
        <dbReference type="Rhea" id="RHEA:15197"/>
        <dbReference type="Rhea" id="RHEA-COMP:12418"/>
        <dbReference type="Rhea" id="RHEA-COMP:12419"/>
        <dbReference type="ChEBI" id="CHEBI:15378"/>
        <dbReference type="ChEBI" id="CHEBI:57856"/>
        <dbReference type="ChEBI" id="CHEBI:59789"/>
        <dbReference type="ChEBI" id="CHEBI:90615"/>
        <dbReference type="ChEBI" id="CHEBI:90616"/>
        <dbReference type="EC" id="2.1.1.72"/>
    </reaction>
</comment>
<dbReference type="InterPro" id="IPR002052">
    <property type="entry name" value="DNA_methylase_N6_adenine_CS"/>
</dbReference>
<evidence type="ECO:0000256" key="6">
    <source>
        <dbReference type="ARBA" id="ARBA00047942"/>
    </source>
</evidence>